<reference evidence="2 3" key="1">
    <citation type="journal article" date="2015" name="J. Biotechnol.">
        <title>Complete genome sequence of Paenibacillus beijingensis 7188(T) (=DSM 24997(T)), a novel rhizobacterium from jujube garden soil.</title>
        <authorList>
            <person name="Kwak Y."/>
            <person name="Shin J.H."/>
        </authorList>
    </citation>
    <scope>NUCLEOTIDE SEQUENCE [LARGE SCALE GENOMIC DNA]</scope>
    <source>
        <strain evidence="2 3">DSM 24997</strain>
    </source>
</reference>
<evidence type="ECO:0008006" key="4">
    <source>
        <dbReference type="Google" id="ProtNLM"/>
    </source>
</evidence>
<accession>A0A0D5NHK5</accession>
<keyword evidence="3" id="KW-1185">Reference proteome</keyword>
<sequence>MRKMAVWLAKTVAAALIVSFLSIWTTGYIVNSYVETVLKQFNIPLQTQPFALSGVWGKLWGADSADGGQIAGEKTGSGAAEGSADSGTDRAGSNSAGKGSGGTGSGGDGSGSAAGESGGPEGGTGDEPLAVDAFGQDGEEPVTGSGSGPKAYGGAAGESGSDSPAPGGDDRAAGSGAGAAEGGNLPPTASISTEQLNEAKQQMSAADKETLFTLLMTKLPQDAWQTISGYMENGLTQEELSSTEQILAQYLSREEYEKMKDILKKY</sequence>
<dbReference type="EMBL" id="CP011058">
    <property type="protein sequence ID" value="AJY74864.1"/>
    <property type="molecule type" value="Genomic_DNA"/>
</dbReference>
<dbReference type="KEGG" id="pbj:VN24_10020"/>
<evidence type="ECO:0000313" key="3">
    <source>
        <dbReference type="Proteomes" id="UP000032633"/>
    </source>
</evidence>
<reference evidence="3" key="2">
    <citation type="submission" date="2015-03" db="EMBL/GenBank/DDBJ databases">
        <title>Genome sequence of Paenibacillus beijingensis strain DSM 24997T.</title>
        <authorList>
            <person name="Kwak Y."/>
            <person name="Shin J.-H."/>
        </authorList>
    </citation>
    <scope>NUCLEOTIDE SEQUENCE [LARGE SCALE GENOMIC DNA]</scope>
    <source>
        <strain evidence="3">DSM 24997</strain>
    </source>
</reference>
<dbReference type="STRING" id="1126833.VN24_10020"/>
<organism evidence="2 3">
    <name type="scientific">Paenibacillus beijingensis</name>
    <dbReference type="NCBI Taxonomy" id="1126833"/>
    <lineage>
        <taxon>Bacteria</taxon>
        <taxon>Bacillati</taxon>
        <taxon>Bacillota</taxon>
        <taxon>Bacilli</taxon>
        <taxon>Bacillales</taxon>
        <taxon>Paenibacillaceae</taxon>
        <taxon>Paenibacillus</taxon>
    </lineage>
</organism>
<dbReference type="RefSeq" id="WP_045670297.1">
    <property type="nucleotide sequence ID" value="NZ_CP011058.1"/>
</dbReference>
<dbReference type="AlphaFoldDB" id="A0A0D5NHK5"/>
<evidence type="ECO:0000256" key="1">
    <source>
        <dbReference type="SAM" id="MobiDB-lite"/>
    </source>
</evidence>
<feature type="compositionally biased region" description="Low complexity" evidence="1">
    <location>
        <begin position="76"/>
        <end position="97"/>
    </location>
</feature>
<dbReference type="HOGENOM" id="CLU_100573_0_0_9"/>
<name>A0A0D5NHK5_9BACL</name>
<dbReference type="OrthoDB" id="2662662at2"/>
<protein>
    <recommendedName>
        <fullName evidence="4">Spore coat protein</fullName>
    </recommendedName>
</protein>
<dbReference type="Proteomes" id="UP000032633">
    <property type="component" value="Chromosome"/>
</dbReference>
<evidence type="ECO:0000313" key="2">
    <source>
        <dbReference type="EMBL" id="AJY74864.1"/>
    </source>
</evidence>
<gene>
    <name evidence="2" type="ORF">VN24_10020</name>
</gene>
<proteinExistence type="predicted"/>
<feature type="compositionally biased region" description="Gly residues" evidence="1">
    <location>
        <begin position="98"/>
        <end position="125"/>
    </location>
</feature>
<dbReference type="PATRIC" id="fig|1126833.4.peg.2215"/>
<feature type="region of interest" description="Disordered" evidence="1">
    <location>
        <begin position="67"/>
        <end position="190"/>
    </location>
</feature>